<keyword evidence="4 9" id="KW-0547">Nucleotide-binding</keyword>
<dbReference type="InterPro" id="IPR011009">
    <property type="entry name" value="Kinase-like_dom_sf"/>
</dbReference>
<organism evidence="13 14">
    <name type="scientific">Eiseniibacteriota bacterium</name>
    <dbReference type="NCBI Taxonomy" id="2212470"/>
    <lineage>
        <taxon>Bacteria</taxon>
        <taxon>Candidatus Eiseniibacteriota</taxon>
    </lineage>
</organism>
<dbReference type="GO" id="GO:0005524">
    <property type="term" value="F:ATP binding"/>
    <property type="evidence" value="ECO:0007669"/>
    <property type="project" value="UniProtKB-UniRule"/>
</dbReference>
<accession>A0A538UAI0</accession>
<dbReference type="GO" id="GO:0004674">
    <property type="term" value="F:protein serine/threonine kinase activity"/>
    <property type="evidence" value="ECO:0007669"/>
    <property type="project" value="UniProtKB-KW"/>
</dbReference>
<dbReference type="SUPFAM" id="SSF82171">
    <property type="entry name" value="DPP6 N-terminal domain-like"/>
    <property type="match status" value="1"/>
</dbReference>
<dbReference type="Proteomes" id="UP000319836">
    <property type="component" value="Unassembled WGS sequence"/>
</dbReference>
<evidence type="ECO:0000256" key="1">
    <source>
        <dbReference type="ARBA" id="ARBA00012513"/>
    </source>
</evidence>
<evidence type="ECO:0000256" key="6">
    <source>
        <dbReference type="ARBA" id="ARBA00022840"/>
    </source>
</evidence>
<dbReference type="PROSITE" id="PS00108">
    <property type="entry name" value="PROTEIN_KINASE_ST"/>
    <property type="match status" value="1"/>
</dbReference>
<feature type="region of interest" description="Disordered" evidence="10">
    <location>
        <begin position="462"/>
        <end position="484"/>
    </location>
</feature>
<dbReference type="FunFam" id="1.10.510.10:FF:000021">
    <property type="entry name" value="Serine/threonine protein kinase"/>
    <property type="match status" value="1"/>
</dbReference>
<keyword evidence="11" id="KW-0472">Membrane</keyword>
<evidence type="ECO:0000313" key="14">
    <source>
        <dbReference type="Proteomes" id="UP000319836"/>
    </source>
</evidence>
<dbReference type="SMART" id="SM00220">
    <property type="entry name" value="S_TKc"/>
    <property type="match status" value="1"/>
</dbReference>
<dbReference type="Gene3D" id="1.10.510.10">
    <property type="entry name" value="Transferase(Phosphotransferase) domain 1"/>
    <property type="match status" value="1"/>
</dbReference>
<comment type="catalytic activity">
    <reaction evidence="7">
        <text>L-threonyl-[protein] + ATP = O-phospho-L-threonyl-[protein] + ADP + H(+)</text>
        <dbReference type="Rhea" id="RHEA:46608"/>
        <dbReference type="Rhea" id="RHEA-COMP:11060"/>
        <dbReference type="Rhea" id="RHEA-COMP:11605"/>
        <dbReference type="ChEBI" id="CHEBI:15378"/>
        <dbReference type="ChEBI" id="CHEBI:30013"/>
        <dbReference type="ChEBI" id="CHEBI:30616"/>
        <dbReference type="ChEBI" id="CHEBI:61977"/>
        <dbReference type="ChEBI" id="CHEBI:456216"/>
        <dbReference type="EC" id="2.7.11.1"/>
    </reaction>
</comment>
<dbReference type="CDD" id="cd14014">
    <property type="entry name" value="STKc_PknB_like"/>
    <property type="match status" value="1"/>
</dbReference>
<feature type="domain" description="Protein kinase" evidence="12">
    <location>
        <begin position="12"/>
        <end position="287"/>
    </location>
</feature>
<dbReference type="InterPro" id="IPR011659">
    <property type="entry name" value="WD40"/>
</dbReference>
<dbReference type="EMBL" id="VBPA01000034">
    <property type="protein sequence ID" value="TMQ72884.1"/>
    <property type="molecule type" value="Genomic_DNA"/>
</dbReference>
<keyword evidence="2" id="KW-0723">Serine/threonine-protein kinase</keyword>
<feature type="transmembrane region" description="Helical" evidence="11">
    <location>
        <begin position="311"/>
        <end position="332"/>
    </location>
</feature>
<comment type="catalytic activity">
    <reaction evidence="8">
        <text>L-seryl-[protein] + ATP = O-phospho-L-seryl-[protein] + ADP + H(+)</text>
        <dbReference type="Rhea" id="RHEA:17989"/>
        <dbReference type="Rhea" id="RHEA-COMP:9863"/>
        <dbReference type="Rhea" id="RHEA-COMP:11604"/>
        <dbReference type="ChEBI" id="CHEBI:15378"/>
        <dbReference type="ChEBI" id="CHEBI:29999"/>
        <dbReference type="ChEBI" id="CHEBI:30616"/>
        <dbReference type="ChEBI" id="CHEBI:83421"/>
        <dbReference type="ChEBI" id="CHEBI:456216"/>
        <dbReference type="EC" id="2.7.11.1"/>
    </reaction>
</comment>
<dbReference type="PROSITE" id="PS00107">
    <property type="entry name" value="PROTEIN_KINASE_ATP"/>
    <property type="match status" value="1"/>
</dbReference>
<keyword evidence="6 9" id="KW-0067">ATP-binding</keyword>
<dbReference type="PANTHER" id="PTHR43289">
    <property type="entry name" value="MITOGEN-ACTIVATED PROTEIN KINASE KINASE KINASE 20-RELATED"/>
    <property type="match status" value="1"/>
</dbReference>
<evidence type="ECO:0000256" key="10">
    <source>
        <dbReference type="SAM" id="MobiDB-lite"/>
    </source>
</evidence>
<dbReference type="Pfam" id="PF07676">
    <property type="entry name" value="PD40"/>
    <property type="match status" value="1"/>
</dbReference>
<dbReference type="AlphaFoldDB" id="A0A538UAI0"/>
<comment type="caution">
    <text evidence="13">The sequence shown here is derived from an EMBL/GenBank/DDBJ whole genome shotgun (WGS) entry which is preliminary data.</text>
</comment>
<dbReference type="PROSITE" id="PS50011">
    <property type="entry name" value="PROTEIN_KINASE_DOM"/>
    <property type="match status" value="1"/>
</dbReference>
<name>A0A538UAI0_UNCEI</name>
<reference evidence="13 14" key="1">
    <citation type="journal article" date="2019" name="Nat. Microbiol.">
        <title>Mediterranean grassland soil C-N compound turnover is dependent on rainfall and depth, and is mediated by genomically divergent microorganisms.</title>
        <authorList>
            <person name="Diamond S."/>
            <person name="Andeer P.F."/>
            <person name="Li Z."/>
            <person name="Crits-Christoph A."/>
            <person name="Burstein D."/>
            <person name="Anantharaman K."/>
            <person name="Lane K.R."/>
            <person name="Thomas B.C."/>
            <person name="Pan C."/>
            <person name="Northen T.R."/>
            <person name="Banfield J.F."/>
        </authorList>
    </citation>
    <scope>NUCLEOTIDE SEQUENCE [LARGE SCALE GENOMIC DNA]</scope>
    <source>
        <strain evidence="13">WS_10</strain>
    </source>
</reference>
<keyword evidence="11" id="KW-0812">Transmembrane</keyword>
<evidence type="ECO:0000256" key="9">
    <source>
        <dbReference type="PROSITE-ProRule" id="PRU10141"/>
    </source>
</evidence>
<evidence type="ECO:0000256" key="5">
    <source>
        <dbReference type="ARBA" id="ARBA00022777"/>
    </source>
</evidence>
<dbReference type="EC" id="2.7.11.1" evidence="1"/>
<evidence type="ECO:0000256" key="4">
    <source>
        <dbReference type="ARBA" id="ARBA00022741"/>
    </source>
</evidence>
<evidence type="ECO:0000313" key="13">
    <source>
        <dbReference type="EMBL" id="TMQ72884.1"/>
    </source>
</evidence>
<dbReference type="InterPro" id="IPR008271">
    <property type="entry name" value="Ser/Thr_kinase_AS"/>
</dbReference>
<dbReference type="Pfam" id="PF00069">
    <property type="entry name" value="Pkinase"/>
    <property type="match status" value="1"/>
</dbReference>
<sequence>MPLSAGTRLGPYEITAPLGAGGMGEVYRARDTRLLRDVAVKVLPSHLSSSPEVRSRFEREARTVSSLNHPHICILHDVGREGDTDYLVMELVEGETLAQRLTRGALAPMEVVRLGAQIADALERAHRAGVIHRDLKPGNIMLTKSGPKLMDFGLARASGPLGGPSSGSVAMTQSPTMAQPLTAEGTIVGTFQYMAPEQLEGKEADARSDVWALGCVLYEMATGRRAFEGKSQASLISAIMTSEPEPLVQLAPMSPPALERLARACLAKDPEERVQTAHDVKLQLQWIAEGSSAAGVPAPVAARRRSREQRAWILVATLAAALTALMFAWAPWSARDQGPPLARFMLASPEGATLTSPANAELSPDGRTIAYEASDSAGTTRVYLRPLATPETRAIRGTDGGSLPFWAPDSRTIGFFSRGKLRKVALDGSPPVALCDAPDARGGAWSRMGVIVFAPNNQGGLERVSENGGAPTPITQPNHAKRERGHRYPQFLPDQKHFLFVAIGQEDLVSTYATSVDGERSIEVCRGGSGARWAPPGWLLYLENGITSSKQRLFAKRFDPARRRASGEPQLVLDDVQATNFGYANVTADARGTLVAQHWEAPPSRLQWRDVHGVVLGTAAAAVEGAFFALSPDGRRVAHNDADQINLFTLDLATRVSTRLTFGNQLTASAVWSRDGRRIAFASGSGARGWEIHVKSADGSGPDSLLFHGPGLFSFPMSWSVDGRWLVAQCADTSGSYDLWKIPMDGSGSPQIYERTPEAEQNAELSPDGRWLLYGAVSEGKQALYVQSFPNPGTKYQVAIEDVLGAKWSAQGDRIFVLDPRREALSIPVSFTGGFQQGPTTRMYQLPPNEAPVGVAPDHRLLTATAQDISASTRFEVVLGWPGLLGKR</sequence>
<dbReference type="InterPro" id="IPR011042">
    <property type="entry name" value="6-blade_b-propeller_TolB-like"/>
</dbReference>
<evidence type="ECO:0000256" key="7">
    <source>
        <dbReference type="ARBA" id="ARBA00047899"/>
    </source>
</evidence>
<dbReference type="PANTHER" id="PTHR43289:SF34">
    <property type="entry name" value="SERINE_THREONINE-PROTEIN KINASE YBDM-RELATED"/>
    <property type="match status" value="1"/>
</dbReference>
<keyword evidence="5" id="KW-0418">Kinase</keyword>
<evidence type="ECO:0000256" key="11">
    <source>
        <dbReference type="SAM" id="Phobius"/>
    </source>
</evidence>
<dbReference type="Gene3D" id="2.120.10.30">
    <property type="entry name" value="TolB, C-terminal domain"/>
    <property type="match status" value="2"/>
</dbReference>
<evidence type="ECO:0000256" key="2">
    <source>
        <dbReference type="ARBA" id="ARBA00022527"/>
    </source>
</evidence>
<evidence type="ECO:0000256" key="3">
    <source>
        <dbReference type="ARBA" id="ARBA00022679"/>
    </source>
</evidence>
<protein>
    <recommendedName>
        <fullName evidence="1">non-specific serine/threonine protein kinase</fullName>
        <ecNumber evidence="1">2.7.11.1</ecNumber>
    </recommendedName>
</protein>
<evidence type="ECO:0000256" key="8">
    <source>
        <dbReference type="ARBA" id="ARBA00048679"/>
    </source>
</evidence>
<evidence type="ECO:0000259" key="12">
    <source>
        <dbReference type="PROSITE" id="PS50011"/>
    </source>
</evidence>
<dbReference type="FunFam" id="3.30.200.20:FF:000035">
    <property type="entry name" value="Serine/threonine protein kinase Stk1"/>
    <property type="match status" value="1"/>
</dbReference>
<feature type="binding site" evidence="9">
    <location>
        <position position="41"/>
    </location>
    <ligand>
        <name>ATP</name>
        <dbReference type="ChEBI" id="CHEBI:30616"/>
    </ligand>
</feature>
<keyword evidence="11" id="KW-1133">Transmembrane helix</keyword>
<keyword evidence="3" id="KW-0808">Transferase</keyword>
<dbReference type="InterPro" id="IPR017441">
    <property type="entry name" value="Protein_kinase_ATP_BS"/>
</dbReference>
<dbReference type="InterPro" id="IPR000719">
    <property type="entry name" value="Prot_kinase_dom"/>
</dbReference>
<dbReference type="Gene3D" id="3.30.200.20">
    <property type="entry name" value="Phosphorylase Kinase, domain 1"/>
    <property type="match status" value="1"/>
</dbReference>
<proteinExistence type="predicted"/>
<dbReference type="SUPFAM" id="SSF56112">
    <property type="entry name" value="Protein kinase-like (PK-like)"/>
    <property type="match status" value="1"/>
</dbReference>
<gene>
    <name evidence="13" type="ORF">E6K80_01655</name>
</gene>